<reference evidence="1 2" key="1">
    <citation type="submission" date="2015-07" db="EMBL/GenBank/DDBJ databases">
        <title>High-quality draft genome sequence of Oceanobacillus caeni HM6, a bacillus isolated from a human feces.</title>
        <authorList>
            <person name="Kumar J."/>
            <person name="Verma M.K."/>
            <person name="Pandey R."/>
            <person name="Bhambi M."/>
            <person name="Chauhan N."/>
        </authorList>
    </citation>
    <scope>NUCLEOTIDE SEQUENCE [LARGE SCALE GENOMIC DNA]</scope>
    <source>
        <strain evidence="1 2">HM6</strain>
    </source>
</reference>
<accession>A0ABR5MHH9</accession>
<sequence length="225" mass="26916">MKNINAILDEFLEEQKTRLKERTFRDYEDVIFLFREYLNGYAYQYLDDENRKKWEAQWEEGEAFFTELFGQDELTENQISEFLDYFLIRKVMGPESLIKKAVRVMKKFSKWMNEKNYSKDDYQDYFEEVKDLPKVEKLAQLIYHCARNAPELQYEDVINSSFLVSKIEKGKLWLEDDLDGTEVIGPVLVTKGISDLCQEGWRINMEIGKTSKGWYILESGNVYRY</sequence>
<evidence type="ECO:0000313" key="1">
    <source>
        <dbReference type="EMBL" id="KPH73474.1"/>
    </source>
</evidence>
<keyword evidence="2" id="KW-1185">Reference proteome</keyword>
<dbReference type="RefSeq" id="WP_060668802.1">
    <property type="nucleotide sequence ID" value="NZ_JARTGE010000032.1"/>
</dbReference>
<proteinExistence type="predicted"/>
<name>A0ABR5MHH9_9BACI</name>
<dbReference type="Proteomes" id="UP000037854">
    <property type="component" value="Unassembled WGS sequence"/>
</dbReference>
<protein>
    <recommendedName>
        <fullName evidence="3">Core-binding (CB) domain-containing protein</fullName>
    </recommendedName>
</protein>
<evidence type="ECO:0000313" key="2">
    <source>
        <dbReference type="Proteomes" id="UP000037854"/>
    </source>
</evidence>
<gene>
    <name evidence="1" type="ORF">AFL42_12395</name>
</gene>
<dbReference type="EMBL" id="LGTK01000046">
    <property type="protein sequence ID" value="KPH73474.1"/>
    <property type="molecule type" value="Genomic_DNA"/>
</dbReference>
<organism evidence="1 2">
    <name type="scientific">Oceanobacillus caeni</name>
    <dbReference type="NCBI Taxonomy" id="405946"/>
    <lineage>
        <taxon>Bacteria</taxon>
        <taxon>Bacillati</taxon>
        <taxon>Bacillota</taxon>
        <taxon>Bacilli</taxon>
        <taxon>Bacillales</taxon>
        <taxon>Bacillaceae</taxon>
        <taxon>Oceanobacillus</taxon>
    </lineage>
</organism>
<evidence type="ECO:0008006" key="3">
    <source>
        <dbReference type="Google" id="ProtNLM"/>
    </source>
</evidence>
<comment type="caution">
    <text evidence="1">The sequence shown here is derived from an EMBL/GenBank/DDBJ whole genome shotgun (WGS) entry which is preliminary data.</text>
</comment>